<dbReference type="Proteomes" id="UP000886998">
    <property type="component" value="Unassembled WGS sequence"/>
</dbReference>
<evidence type="ECO:0000313" key="2">
    <source>
        <dbReference type="Proteomes" id="UP000886998"/>
    </source>
</evidence>
<protein>
    <submittedName>
        <fullName evidence="1">Uncharacterized protein</fullName>
    </submittedName>
</protein>
<sequence length="78" mass="9106">MWCFTSLFKVLQNLICHVWDYKNVLIGWIGEALLRTLDLCVFLLFKIEMFICEKLEGVVNSAAVNIKEYSEKRSKISC</sequence>
<evidence type="ECO:0000313" key="1">
    <source>
        <dbReference type="EMBL" id="GFY39479.1"/>
    </source>
</evidence>
<gene>
    <name evidence="1" type="ORF">TNIN_335441</name>
</gene>
<keyword evidence="2" id="KW-1185">Reference proteome</keyword>
<dbReference type="AlphaFoldDB" id="A0A8X6WSA0"/>
<comment type="caution">
    <text evidence="1">The sequence shown here is derived from an EMBL/GenBank/DDBJ whole genome shotgun (WGS) entry which is preliminary data.</text>
</comment>
<dbReference type="EMBL" id="BMAV01001401">
    <property type="protein sequence ID" value="GFY39479.1"/>
    <property type="molecule type" value="Genomic_DNA"/>
</dbReference>
<reference evidence="1" key="1">
    <citation type="submission" date="2020-08" db="EMBL/GenBank/DDBJ databases">
        <title>Multicomponent nature underlies the extraordinary mechanical properties of spider dragline silk.</title>
        <authorList>
            <person name="Kono N."/>
            <person name="Nakamura H."/>
            <person name="Mori M."/>
            <person name="Yoshida Y."/>
            <person name="Ohtoshi R."/>
            <person name="Malay A.D."/>
            <person name="Moran D.A.P."/>
            <person name="Tomita M."/>
            <person name="Numata K."/>
            <person name="Arakawa K."/>
        </authorList>
    </citation>
    <scope>NUCLEOTIDE SEQUENCE</scope>
</reference>
<proteinExistence type="predicted"/>
<dbReference type="OrthoDB" id="10352314at2759"/>
<name>A0A8X6WSA0_9ARAC</name>
<accession>A0A8X6WSA0</accession>
<organism evidence="1 2">
    <name type="scientific">Trichonephila inaurata madagascariensis</name>
    <dbReference type="NCBI Taxonomy" id="2747483"/>
    <lineage>
        <taxon>Eukaryota</taxon>
        <taxon>Metazoa</taxon>
        <taxon>Ecdysozoa</taxon>
        <taxon>Arthropoda</taxon>
        <taxon>Chelicerata</taxon>
        <taxon>Arachnida</taxon>
        <taxon>Araneae</taxon>
        <taxon>Araneomorphae</taxon>
        <taxon>Entelegynae</taxon>
        <taxon>Araneoidea</taxon>
        <taxon>Nephilidae</taxon>
        <taxon>Trichonephila</taxon>
        <taxon>Trichonephila inaurata</taxon>
    </lineage>
</organism>